<comment type="caution">
    <text evidence="2">The sequence shown here is derived from an EMBL/GenBank/DDBJ whole genome shotgun (WGS) entry which is preliminary data.</text>
</comment>
<dbReference type="Proteomes" id="UP001500067">
    <property type="component" value="Unassembled WGS sequence"/>
</dbReference>
<dbReference type="PROSITE" id="PS51379">
    <property type="entry name" value="4FE4S_FER_2"/>
    <property type="match status" value="2"/>
</dbReference>
<feature type="domain" description="4Fe-4S ferredoxin-type" evidence="1">
    <location>
        <begin position="777"/>
        <end position="807"/>
    </location>
</feature>
<dbReference type="InterPro" id="IPR009010">
    <property type="entry name" value="Asp_de-COase-like_dom_sf"/>
</dbReference>
<gene>
    <name evidence="2" type="ORF">GCM10023093_15970</name>
</gene>
<dbReference type="InterPro" id="IPR030948">
    <property type="entry name" value="TAT_var_transloc_signal_dom"/>
</dbReference>
<dbReference type="SUPFAM" id="SSF50692">
    <property type="entry name" value="ADC-like"/>
    <property type="match status" value="1"/>
</dbReference>
<dbReference type="SUPFAM" id="SSF53706">
    <property type="entry name" value="Formate dehydrogenase/DMSO reductase, domains 1-3"/>
    <property type="match status" value="1"/>
</dbReference>
<dbReference type="RefSeq" id="WP_345081246.1">
    <property type="nucleotide sequence ID" value="NZ_BAABFA010000010.1"/>
</dbReference>
<dbReference type="InterPro" id="IPR017896">
    <property type="entry name" value="4Fe4S_Fe-S-bd"/>
</dbReference>
<dbReference type="CDD" id="cd10551">
    <property type="entry name" value="PsrB"/>
    <property type="match status" value="1"/>
</dbReference>
<reference evidence="3" key="1">
    <citation type="journal article" date="2019" name="Int. J. Syst. Evol. Microbiol.">
        <title>The Global Catalogue of Microorganisms (GCM) 10K type strain sequencing project: providing services to taxonomists for standard genome sequencing and annotation.</title>
        <authorList>
            <consortium name="The Broad Institute Genomics Platform"/>
            <consortium name="The Broad Institute Genome Sequencing Center for Infectious Disease"/>
            <person name="Wu L."/>
            <person name="Ma J."/>
        </authorList>
    </citation>
    <scope>NUCLEOTIDE SEQUENCE [LARGE SCALE GENOMIC DNA]</scope>
    <source>
        <strain evidence="3">JCM 32105</strain>
    </source>
</reference>
<evidence type="ECO:0000313" key="3">
    <source>
        <dbReference type="Proteomes" id="UP001500067"/>
    </source>
</evidence>
<organism evidence="2 3">
    <name type="scientific">Nemorincola caseinilytica</name>
    <dbReference type="NCBI Taxonomy" id="2054315"/>
    <lineage>
        <taxon>Bacteria</taxon>
        <taxon>Pseudomonadati</taxon>
        <taxon>Bacteroidota</taxon>
        <taxon>Chitinophagia</taxon>
        <taxon>Chitinophagales</taxon>
        <taxon>Chitinophagaceae</taxon>
        <taxon>Nemorincola</taxon>
    </lineage>
</organism>
<dbReference type="SUPFAM" id="SSF54862">
    <property type="entry name" value="4Fe-4S ferredoxins"/>
    <property type="match status" value="1"/>
</dbReference>
<dbReference type="Gene3D" id="3.30.70.20">
    <property type="match status" value="2"/>
</dbReference>
<keyword evidence="3" id="KW-1185">Reference proteome</keyword>
<accession>A0ABP8NGB3</accession>
<evidence type="ECO:0000313" key="2">
    <source>
        <dbReference type="EMBL" id="GAA4464840.1"/>
    </source>
</evidence>
<dbReference type="Gene3D" id="3.40.50.740">
    <property type="match status" value="1"/>
</dbReference>
<proteinExistence type="predicted"/>
<dbReference type="Gene3D" id="2.20.25.90">
    <property type="entry name" value="ADC-like domains"/>
    <property type="match status" value="1"/>
</dbReference>
<protein>
    <submittedName>
        <fullName evidence="2">TAT-variant-translocated molybdopterin oxidoreductase</fullName>
    </submittedName>
</protein>
<dbReference type="Gene3D" id="3.30.2070.10">
    <property type="entry name" value="Formate dehydrogenase/DMSO reductase"/>
    <property type="match status" value="1"/>
</dbReference>
<dbReference type="PANTHER" id="PTHR42783:SF3">
    <property type="entry name" value="GLUTAMATE SYNTHASE [NADPH] SMALL CHAIN-RELATED"/>
    <property type="match status" value="1"/>
</dbReference>
<evidence type="ECO:0000259" key="1">
    <source>
        <dbReference type="PROSITE" id="PS51379"/>
    </source>
</evidence>
<dbReference type="Pfam" id="PF13247">
    <property type="entry name" value="Fer4_11"/>
    <property type="match status" value="1"/>
</dbReference>
<name>A0ABP8NGB3_9BACT</name>
<dbReference type="EMBL" id="BAABFA010000010">
    <property type="protein sequence ID" value="GAA4464840.1"/>
    <property type="molecule type" value="Genomic_DNA"/>
</dbReference>
<dbReference type="PANTHER" id="PTHR42783">
    <property type="entry name" value="GLUTAMATE SYNTHASE [NADPH] SMALL CHAIN"/>
    <property type="match status" value="1"/>
</dbReference>
<feature type="domain" description="4Fe-4S ferredoxin-type" evidence="1">
    <location>
        <begin position="835"/>
        <end position="866"/>
    </location>
</feature>
<sequence length="1044" mass="115676">MSQKQYWSDLEDRRNIETQKEIGENEFKEELPFDLSESVFNATTPRRDFLKFLGFSTLAATIVSSCEMPVRKAIPYAIKPEDITPGVPNYYASTFVDGGDYCPVVVKTREGRPIKVEGNELSSITRGGTSARVQASVLNLYDKARLTHPISGGKEVTFDALDREIKEGLAGKNGYLVTCSMMSPSTEEVLKQFLAKFPGIKHINYDAISYSGMLQANEASYGKRTLPTYHFDKAATIVSIDADFLGTWMAPIEFSKGYAQTRKISAKNPTLSKHYHVEAIHTITGAAADERATCRPSEVGAVAIALYNAVNGTAPSLPSAKLNKMIAAAAEDLKKGNGLVVCGSNDMNVQMVVNAINNKIGADGNTVNWVTTSNTWKGIDKDMADMITAMEGGQVGVVMLHGVNPVYDHVDSKRFTAALAKVPMTISFAERMDETAQKCKYVIPDHNYLESWGDAEPKVGYYSLMQPAITPLFKTRAFQDSLMSWMDAGQTYGDYWQLYWTTQMGGQANFDMALQSGVMEPEKMPNGAATFVGNVGAAIAAVQAKKAASGLEVVVYQKVGIGHGGAWSNNPWLQEMPDPMTRSVWDNYLCVSPKRAKQLGAELTGFSEVDYNKYVAKVTGANGYAVNLPIIVVPGMHNDVVAIATGYGRDAKVGRAAASDATKGGKNAYPFTTFNGTNVEYYSNVNVVKVDEKYEVAIIQTHSSYENRPVVHEFTLDEFRKDPHALQKERGVEISHYSQEPWHEGHHGEALATPEMEDNFREKGTLYPNHPYEGIKWGMSIDLNTCTGCGACVVGCVAENNISVVGKYHALRSHEMHWIRIDRYFSGMPDDPDTIQTIFQPMLCQHCDNAPCENVCPVSATNHSTEGLNQMAYNRCIGTKYCANNCPYKVRHFNWMDWNGADAFKDNIFEDGRRDDINDDLTRMVLNPDVTVRSRGVMEKCTFCVQRLQEAKLAAKKAGRPMMDGEAKTACQQSCPSDCITFGNVNDKESEIYKIRRNEQIERTFYVLEHVHTLPNINYLSRVRNTAEIVAGDEKKDGMYAEHI</sequence>
<dbReference type="NCBIfam" id="TIGR04519">
    <property type="entry name" value="MoCo_extend_TAT"/>
    <property type="match status" value="1"/>
</dbReference>